<dbReference type="GO" id="GO:0008270">
    <property type="term" value="F:zinc ion binding"/>
    <property type="evidence" value="ECO:0007669"/>
    <property type="project" value="InterPro"/>
</dbReference>
<dbReference type="AlphaFoldDB" id="A0A223HZ57"/>
<dbReference type="Proteomes" id="UP000214975">
    <property type="component" value="Chromosome"/>
</dbReference>
<accession>A0A223HZ57</accession>
<dbReference type="RefSeq" id="WP_164906169.1">
    <property type="nucleotide sequence ID" value="NZ_CP016893.1"/>
</dbReference>
<reference evidence="1 2" key="1">
    <citation type="submission" date="2016-08" db="EMBL/GenBank/DDBJ databases">
        <title>A novel genetic cassette of butanologenic Thermoanaerobacterium thermosaccharolyticum that directly convert cellulose to butanol.</title>
        <authorList>
            <person name="Li T."/>
            <person name="He J."/>
        </authorList>
    </citation>
    <scope>NUCLEOTIDE SEQUENCE [LARGE SCALE GENOMIC DNA]</scope>
    <source>
        <strain evidence="1 2">TG57</strain>
    </source>
</reference>
<dbReference type="GO" id="GO:0006260">
    <property type="term" value="P:DNA replication"/>
    <property type="evidence" value="ECO:0007669"/>
    <property type="project" value="InterPro"/>
</dbReference>
<evidence type="ECO:0000313" key="2">
    <source>
        <dbReference type="Proteomes" id="UP000214975"/>
    </source>
</evidence>
<dbReference type="SUPFAM" id="SSF57783">
    <property type="entry name" value="Zinc beta-ribbon"/>
    <property type="match status" value="1"/>
</dbReference>
<protein>
    <submittedName>
        <fullName evidence="1">DNA primase</fullName>
    </submittedName>
</protein>
<gene>
    <name evidence="1" type="ORF">Thert_01757</name>
</gene>
<name>A0A223HZ57_THETR</name>
<organism evidence="1 2">
    <name type="scientific">Thermoanaerobacterium thermosaccharolyticum</name>
    <name type="common">Clostridium thermosaccharolyticum</name>
    <dbReference type="NCBI Taxonomy" id="1517"/>
    <lineage>
        <taxon>Bacteria</taxon>
        <taxon>Bacillati</taxon>
        <taxon>Bacillota</taxon>
        <taxon>Clostridia</taxon>
        <taxon>Thermoanaerobacterales</taxon>
        <taxon>Thermoanaerobacteraceae</taxon>
        <taxon>Thermoanaerobacterium</taxon>
    </lineage>
</organism>
<proteinExistence type="predicted"/>
<dbReference type="Gene3D" id="3.90.580.10">
    <property type="entry name" value="Zinc finger, CHC2-type domain"/>
    <property type="match status" value="1"/>
</dbReference>
<dbReference type="GO" id="GO:0003677">
    <property type="term" value="F:DNA binding"/>
    <property type="evidence" value="ECO:0007669"/>
    <property type="project" value="InterPro"/>
</dbReference>
<dbReference type="InterPro" id="IPR036977">
    <property type="entry name" value="DNA_primase_Znf_CHC2"/>
</dbReference>
<sequence length="254" mass="28844">MYNARCPFCGDSENPQHGHLVLNIVKDAYHCTRCGEKGFAIGLYARLRGISNSQAFKELMNMAPETPKIEFKQVPQSPIASINERDKVYRAFLNKLKLEGEHLQNLIKRGLSWQEIGQNMYKSVPQDEKERQRICKELVNEGYNLKGIPGFYKDNNWTFVDYKGFLIPVKDVQGRIQGLQVRLDFGSKRYLWFSAHDKPCGTRAYAWIGVSGILSKNVIITEGALKADIAHYLSRFTFISVPGVNSIRGGYCNG</sequence>
<evidence type="ECO:0000313" key="1">
    <source>
        <dbReference type="EMBL" id="AST57751.1"/>
    </source>
</evidence>
<dbReference type="EMBL" id="CP016893">
    <property type="protein sequence ID" value="AST57751.1"/>
    <property type="molecule type" value="Genomic_DNA"/>
</dbReference>